<name>A0AAV3YPT7_9GAST</name>
<comment type="caution">
    <text evidence="2">The sequence shown here is derived from an EMBL/GenBank/DDBJ whole genome shotgun (WGS) entry which is preliminary data.</text>
</comment>
<evidence type="ECO:0000313" key="2">
    <source>
        <dbReference type="EMBL" id="GFN84357.1"/>
    </source>
</evidence>
<dbReference type="AlphaFoldDB" id="A0AAV3YPT7"/>
<gene>
    <name evidence="2" type="ORF">PoB_001086300</name>
</gene>
<proteinExistence type="predicted"/>
<feature type="region of interest" description="Disordered" evidence="1">
    <location>
        <begin position="1"/>
        <end position="88"/>
    </location>
</feature>
<reference evidence="2 3" key="1">
    <citation type="journal article" date="2021" name="Elife">
        <title>Chloroplast acquisition without the gene transfer in kleptoplastic sea slugs, Plakobranchus ocellatus.</title>
        <authorList>
            <person name="Maeda T."/>
            <person name="Takahashi S."/>
            <person name="Yoshida T."/>
            <person name="Shimamura S."/>
            <person name="Takaki Y."/>
            <person name="Nagai Y."/>
            <person name="Toyoda A."/>
            <person name="Suzuki Y."/>
            <person name="Arimoto A."/>
            <person name="Ishii H."/>
            <person name="Satoh N."/>
            <person name="Nishiyama T."/>
            <person name="Hasebe M."/>
            <person name="Maruyama T."/>
            <person name="Minagawa J."/>
            <person name="Obokata J."/>
            <person name="Shigenobu S."/>
        </authorList>
    </citation>
    <scope>NUCLEOTIDE SEQUENCE [LARGE SCALE GENOMIC DNA]</scope>
</reference>
<keyword evidence="3" id="KW-1185">Reference proteome</keyword>
<evidence type="ECO:0000313" key="3">
    <source>
        <dbReference type="Proteomes" id="UP000735302"/>
    </source>
</evidence>
<dbReference type="Proteomes" id="UP000735302">
    <property type="component" value="Unassembled WGS sequence"/>
</dbReference>
<dbReference type="EMBL" id="BLXT01001295">
    <property type="protein sequence ID" value="GFN84357.1"/>
    <property type="molecule type" value="Genomic_DNA"/>
</dbReference>
<sequence>MSRLRKPQRNRELASGSYKWVQYDHPGVGKSRSHYDKQPVPRPYGKACENLGSGKSPASQKQTKKEESQSVENPAVQRDVDDDEDVNEDNEMMMTVIMVD</sequence>
<evidence type="ECO:0000256" key="1">
    <source>
        <dbReference type="SAM" id="MobiDB-lite"/>
    </source>
</evidence>
<organism evidence="2 3">
    <name type="scientific">Plakobranchus ocellatus</name>
    <dbReference type="NCBI Taxonomy" id="259542"/>
    <lineage>
        <taxon>Eukaryota</taxon>
        <taxon>Metazoa</taxon>
        <taxon>Spiralia</taxon>
        <taxon>Lophotrochozoa</taxon>
        <taxon>Mollusca</taxon>
        <taxon>Gastropoda</taxon>
        <taxon>Heterobranchia</taxon>
        <taxon>Euthyneura</taxon>
        <taxon>Panpulmonata</taxon>
        <taxon>Sacoglossa</taxon>
        <taxon>Placobranchoidea</taxon>
        <taxon>Plakobranchidae</taxon>
        <taxon>Plakobranchus</taxon>
    </lineage>
</organism>
<protein>
    <submittedName>
        <fullName evidence="2">Uncharacterized protein</fullName>
    </submittedName>
</protein>
<accession>A0AAV3YPT7</accession>